<dbReference type="PANTHER" id="PTHR11963:SF23">
    <property type="entry name" value="CYTOSOL AMINOPEPTIDASE"/>
    <property type="match status" value="1"/>
</dbReference>
<dbReference type="HAMAP" id="MF_00181">
    <property type="entry name" value="Cytosol_peptidase_M17"/>
    <property type="match status" value="1"/>
</dbReference>
<dbReference type="PRINTS" id="PR00481">
    <property type="entry name" value="LAMNOPPTDASE"/>
</dbReference>
<dbReference type="InterPro" id="IPR023042">
    <property type="entry name" value="Peptidase_M17_leu_NH2_pept"/>
</dbReference>
<comment type="catalytic activity">
    <reaction evidence="2 8">
        <text>Release of an N-terminal amino acid, preferentially leucine, but not glutamic or aspartic acids.</text>
        <dbReference type="EC" id="3.4.11.10"/>
    </reaction>
</comment>
<dbReference type="InterPro" id="IPR011356">
    <property type="entry name" value="Leucine_aapep/pepB"/>
</dbReference>
<dbReference type="EC" id="3.4.11.1" evidence="8"/>
<keyword evidence="5 8" id="KW-0645">Protease</keyword>
<dbReference type="Proteomes" id="UP001501803">
    <property type="component" value="Unassembled WGS sequence"/>
</dbReference>
<dbReference type="Pfam" id="PF02789">
    <property type="entry name" value="Peptidase_M17_N"/>
    <property type="match status" value="1"/>
</dbReference>
<feature type="binding site" evidence="8">
    <location>
        <position position="251"/>
    </location>
    <ligand>
        <name>Mn(2+)</name>
        <dbReference type="ChEBI" id="CHEBI:29035"/>
        <label>2</label>
    </ligand>
</feature>
<dbReference type="Gene3D" id="3.40.220.10">
    <property type="entry name" value="Leucine Aminopeptidase, subunit E, domain 1"/>
    <property type="match status" value="1"/>
</dbReference>
<evidence type="ECO:0000256" key="3">
    <source>
        <dbReference type="ARBA" id="ARBA00009528"/>
    </source>
</evidence>
<evidence type="ECO:0000256" key="5">
    <source>
        <dbReference type="ARBA" id="ARBA00022670"/>
    </source>
</evidence>
<name>A0ABP7K7H7_9MICO</name>
<evidence type="ECO:0000313" key="11">
    <source>
        <dbReference type="Proteomes" id="UP001501803"/>
    </source>
</evidence>
<evidence type="ECO:0000256" key="7">
    <source>
        <dbReference type="ARBA" id="ARBA00049972"/>
    </source>
</evidence>
<comment type="caution">
    <text evidence="10">The sequence shown here is derived from an EMBL/GenBank/DDBJ whole genome shotgun (WGS) entry which is preliminary data.</text>
</comment>
<sequence>MVLPTLSLSTQPALDSAADVLVLASLSTPDGPVLIADPAFDDIAAHFVALGVTGRRDEVVRLPASLGTAGAIAIVGLGNALTPDALRLAAGSAVRQLTGAAHLAFALPLADEQQLDALLEGALLGAYSFTDYRNTSLAATKLSASRIDVHSSLGSPDSVDHALAIASAMQLVKDLVNTPPSDLFPQTLAERSEQAVRDLPVDVTIWDEVALAADGFGGILGVGQGSTRPPRLVKVSYSPAGASRHLALVGKGITFDTGGLSLKPAASMVGMKYDMTGAATVLAVAAAAAKLALPVRITAWLCIAENMPSGAAIRPEDVLRIRGGRTVEVLNTDAEGRLVLADGLVAAAEEKPDAIVDVATLTGAATVALGTRYFAAMGDAPLVDQVLAASTATGELAWPMPLPDELRALLNSDVADIANAKIGNKAAGMLLAAVFLREFTDTTIPWAHLDIAGSAQNEGGAWGFTKPGPTGVAVRALIRLAEDFSRP</sequence>
<dbReference type="InterPro" id="IPR008283">
    <property type="entry name" value="Peptidase_M17_N"/>
</dbReference>
<evidence type="ECO:0000256" key="4">
    <source>
        <dbReference type="ARBA" id="ARBA00022438"/>
    </source>
</evidence>
<feature type="binding site" evidence="8">
    <location>
        <position position="333"/>
    </location>
    <ligand>
        <name>Mn(2+)</name>
        <dbReference type="ChEBI" id="CHEBI:29035"/>
        <label>1</label>
    </ligand>
</feature>
<comment type="similarity">
    <text evidence="3 8">Belongs to the peptidase M17 family.</text>
</comment>
<feature type="active site" evidence="8">
    <location>
        <position position="263"/>
    </location>
</feature>
<dbReference type="NCBIfam" id="NF002073">
    <property type="entry name" value="PRK00913.1-2"/>
    <property type="match status" value="1"/>
</dbReference>
<evidence type="ECO:0000259" key="9">
    <source>
        <dbReference type="PROSITE" id="PS00631"/>
    </source>
</evidence>
<dbReference type="EC" id="3.4.11.10" evidence="8"/>
<dbReference type="CDD" id="cd00433">
    <property type="entry name" value="Peptidase_M17"/>
    <property type="match status" value="1"/>
</dbReference>
<evidence type="ECO:0000256" key="1">
    <source>
        <dbReference type="ARBA" id="ARBA00000135"/>
    </source>
</evidence>
<keyword evidence="11" id="KW-1185">Reference proteome</keyword>
<feature type="binding site" evidence="8">
    <location>
        <position position="256"/>
    </location>
    <ligand>
        <name>Mn(2+)</name>
        <dbReference type="ChEBI" id="CHEBI:29035"/>
        <label>1</label>
    </ligand>
</feature>
<feature type="domain" description="Cytosol aminopeptidase" evidence="9">
    <location>
        <begin position="331"/>
        <end position="338"/>
    </location>
</feature>
<feature type="binding site" evidence="8">
    <location>
        <position position="335"/>
    </location>
    <ligand>
        <name>Mn(2+)</name>
        <dbReference type="ChEBI" id="CHEBI:29035"/>
        <label>2</label>
    </ligand>
</feature>
<evidence type="ECO:0000256" key="2">
    <source>
        <dbReference type="ARBA" id="ARBA00000967"/>
    </source>
</evidence>
<dbReference type="Gene3D" id="3.40.630.10">
    <property type="entry name" value="Zn peptidases"/>
    <property type="match status" value="1"/>
</dbReference>
<dbReference type="GO" id="GO:0004177">
    <property type="term" value="F:aminopeptidase activity"/>
    <property type="evidence" value="ECO:0007669"/>
    <property type="project" value="UniProtKB-KW"/>
</dbReference>
<evidence type="ECO:0000256" key="8">
    <source>
        <dbReference type="HAMAP-Rule" id="MF_00181"/>
    </source>
</evidence>
<comment type="catalytic activity">
    <reaction evidence="1 8">
        <text>Release of an N-terminal amino acid, Xaa-|-Yaa-, in which Xaa is preferably Leu, but may be other amino acids including Pro although not Arg or Lys, and Yaa may be Pro. Amino acid amides and methyl esters are also readily hydrolyzed, but rates on arylamides are exceedingly low.</text>
        <dbReference type="EC" id="3.4.11.1"/>
    </reaction>
</comment>
<comment type="function">
    <text evidence="7 8">Presumably involved in the processing and regular turnover of intracellular proteins. Catalyzes the removal of unsubstituted N-terminal amino acids from various peptides.</text>
</comment>
<reference evidence="11" key="1">
    <citation type="journal article" date="2019" name="Int. J. Syst. Evol. Microbiol.">
        <title>The Global Catalogue of Microorganisms (GCM) 10K type strain sequencing project: providing services to taxonomists for standard genome sequencing and annotation.</title>
        <authorList>
            <consortium name="The Broad Institute Genomics Platform"/>
            <consortium name="The Broad Institute Genome Sequencing Center for Infectious Disease"/>
            <person name="Wu L."/>
            <person name="Ma J."/>
        </authorList>
    </citation>
    <scope>NUCLEOTIDE SEQUENCE [LARGE SCALE GENOMIC DNA]</scope>
    <source>
        <strain evidence="11">JCM 17021</strain>
    </source>
</reference>
<accession>A0ABP7K7H7</accession>
<keyword evidence="8" id="KW-0464">Manganese</keyword>
<gene>
    <name evidence="8" type="primary">pepA</name>
    <name evidence="10" type="ORF">GCM10022381_09830</name>
</gene>
<protein>
    <recommendedName>
        <fullName evidence="8">Probable cytosol aminopeptidase</fullName>
        <ecNumber evidence="8">3.4.11.1</ecNumber>
    </recommendedName>
    <alternativeName>
        <fullName evidence="8">Leucine aminopeptidase</fullName>
        <shortName evidence="8">LAP</shortName>
        <ecNumber evidence="8">3.4.11.10</ecNumber>
    </alternativeName>
    <alternativeName>
        <fullName evidence="8">Leucyl aminopeptidase</fullName>
    </alternativeName>
</protein>
<dbReference type="RefSeq" id="WP_345062843.1">
    <property type="nucleotide sequence ID" value="NZ_BAABCN010000002.1"/>
</dbReference>
<dbReference type="PROSITE" id="PS00631">
    <property type="entry name" value="CYTOSOL_AP"/>
    <property type="match status" value="1"/>
</dbReference>
<feature type="binding site" evidence="8">
    <location>
        <position position="335"/>
    </location>
    <ligand>
        <name>Mn(2+)</name>
        <dbReference type="ChEBI" id="CHEBI:29035"/>
        <label>1</label>
    </ligand>
</feature>
<feature type="binding site" evidence="8">
    <location>
        <position position="274"/>
    </location>
    <ligand>
        <name>Mn(2+)</name>
        <dbReference type="ChEBI" id="CHEBI:29035"/>
        <label>2</label>
    </ligand>
</feature>
<dbReference type="InterPro" id="IPR000819">
    <property type="entry name" value="Peptidase_M17_C"/>
</dbReference>
<feature type="active site" evidence="8">
    <location>
        <position position="337"/>
    </location>
</feature>
<organism evidence="10 11">
    <name type="scientific">Leifsonia kafniensis</name>
    <dbReference type="NCBI Taxonomy" id="475957"/>
    <lineage>
        <taxon>Bacteria</taxon>
        <taxon>Bacillati</taxon>
        <taxon>Actinomycetota</taxon>
        <taxon>Actinomycetes</taxon>
        <taxon>Micrococcales</taxon>
        <taxon>Microbacteriaceae</taxon>
        <taxon>Leifsonia</taxon>
    </lineage>
</organism>
<comment type="subcellular location">
    <subcellularLocation>
        <location evidence="8">Cytoplasm</location>
    </subcellularLocation>
</comment>
<evidence type="ECO:0000313" key="10">
    <source>
        <dbReference type="EMBL" id="GAA3868509.1"/>
    </source>
</evidence>
<feature type="binding site" evidence="8">
    <location>
        <position position="256"/>
    </location>
    <ligand>
        <name>Mn(2+)</name>
        <dbReference type="ChEBI" id="CHEBI:29035"/>
        <label>2</label>
    </ligand>
</feature>
<dbReference type="PANTHER" id="PTHR11963">
    <property type="entry name" value="LEUCINE AMINOPEPTIDASE-RELATED"/>
    <property type="match status" value="1"/>
</dbReference>
<dbReference type="InterPro" id="IPR043472">
    <property type="entry name" value="Macro_dom-like"/>
</dbReference>
<keyword evidence="8" id="KW-0479">Metal-binding</keyword>
<dbReference type="SUPFAM" id="SSF52949">
    <property type="entry name" value="Macro domain-like"/>
    <property type="match status" value="1"/>
</dbReference>
<proteinExistence type="inferred from homology"/>
<dbReference type="Pfam" id="PF00883">
    <property type="entry name" value="Peptidase_M17"/>
    <property type="match status" value="1"/>
</dbReference>
<keyword evidence="4 8" id="KW-0031">Aminopeptidase</keyword>
<keyword evidence="6 8" id="KW-0378">Hydrolase</keyword>
<dbReference type="SUPFAM" id="SSF53187">
    <property type="entry name" value="Zn-dependent exopeptidases"/>
    <property type="match status" value="1"/>
</dbReference>
<evidence type="ECO:0000256" key="6">
    <source>
        <dbReference type="ARBA" id="ARBA00022801"/>
    </source>
</evidence>
<comment type="cofactor">
    <cofactor evidence="8">
        <name>Mn(2+)</name>
        <dbReference type="ChEBI" id="CHEBI:29035"/>
    </cofactor>
    <text evidence="8">Binds 2 manganese ions per subunit.</text>
</comment>
<dbReference type="EMBL" id="BAABCN010000002">
    <property type="protein sequence ID" value="GAA3868509.1"/>
    <property type="molecule type" value="Genomic_DNA"/>
</dbReference>
<keyword evidence="8" id="KW-0963">Cytoplasm</keyword>